<dbReference type="OrthoDB" id="9808452at2"/>
<dbReference type="AlphaFoldDB" id="A0A3N2DYH6"/>
<feature type="transmembrane region" description="Helical" evidence="5">
    <location>
        <begin position="31"/>
        <end position="50"/>
    </location>
</feature>
<evidence type="ECO:0000256" key="3">
    <source>
        <dbReference type="ARBA" id="ARBA00022989"/>
    </source>
</evidence>
<dbReference type="GO" id="GO:0016020">
    <property type="term" value="C:membrane"/>
    <property type="evidence" value="ECO:0007669"/>
    <property type="project" value="UniProtKB-SubCell"/>
</dbReference>
<dbReference type="EMBL" id="RKHR01000003">
    <property type="protein sequence ID" value="ROS04903.1"/>
    <property type="molecule type" value="Genomic_DNA"/>
</dbReference>
<keyword evidence="4 5" id="KW-0472">Membrane</keyword>
<proteinExistence type="predicted"/>
<reference evidence="7 8" key="1">
    <citation type="submission" date="2018-11" db="EMBL/GenBank/DDBJ databases">
        <title>Genomic Encyclopedia of Type Strains, Phase IV (KMG-IV): sequencing the most valuable type-strain genomes for metagenomic binning, comparative biology and taxonomic classification.</title>
        <authorList>
            <person name="Goeker M."/>
        </authorList>
    </citation>
    <scope>NUCLEOTIDE SEQUENCE [LARGE SCALE GENOMIC DNA]</scope>
    <source>
        <strain evidence="7 8">DSM 100316</strain>
    </source>
</reference>
<protein>
    <submittedName>
        <fullName evidence="7">Uncharacterized protein DUF1282</fullName>
    </submittedName>
</protein>
<feature type="transmembrane region" description="Helical" evidence="5">
    <location>
        <begin position="172"/>
        <end position="193"/>
    </location>
</feature>
<sequence>MILDHTVGIFTHPIKEWDSIRKQNRSMLAEYMTHVPLLVIVPTLCFYYGVTEVGWSIAGGDVVQLSERSALVLCGLSYVAALVGIWIFGMFINWMAGTYSDGEVNSHHGMALSVYSTTPIMLAGAAGVYPSIWFNAAMMMVAGAYSIFLIYRGMPILMAIEKERAFMYSSSVVTVALVLLVTMRVGTVILWSVGVGPQYVSG</sequence>
<dbReference type="Pfam" id="PF04893">
    <property type="entry name" value="Yip1"/>
    <property type="match status" value="1"/>
</dbReference>
<comment type="subcellular location">
    <subcellularLocation>
        <location evidence="1">Membrane</location>
        <topology evidence="1">Multi-pass membrane protein</topology>
    </subcellularLocation>
</comment>
<accession>A0A3N2DYH6</accession>
<evidence type="ECO:0000259" key="6">
    <source>
        <dbReference type="Pfam" id="PF04893"/>
    </source>
</evidence>
<keyword evidence="8" id="KW-1185">Reference proteome</keyword>
<dbReference type="Proteomes" id="UP000275394">
    <property type="component" value="Unassembled WGS sequence"/>
</dbReference>
<name>A0A3N2DYH6_9GAMM</name>
<dbReference type="InterPro" id="IPR006977">
    <property type="entry name" value="Yip1_dom"/>
</dbReference>
<feature type="domain" description="Yip1" evidence="6">
    <location>
        <begin position="8"/>
        <end position="182"/>
    </location>
</feature>
<evidence type="ECO:0000256" key="1">
    <source>
        <dbReference type="ARBA" id="ARBA00004141"/>
    </source>
</evidence>
<gene>
    <name evidence="7" type="ORF">EDC56_0419</name>
</gene>
<evidence type="ECO:0000313" key="8">
    <source>
        <dbReference type="Proteomes" id="UP000275394"/>
    </source>
</evidence>
<evidence type="ECO:0000256" key="5">
    <source>
        <dbReference type="SAM" id="Phobius"/>
    </source>
</evidence>
<evidence type="ECO:0000256" key="4">
    <source>
        <dbReference type="ARBA" id="ARBA00023136"/>
    </source>
</evidence>
<keyword evidence="3 5" id="KW-1133">Transmembrane helix</keyword>
<feature type="transmembrane region" description="Helical" evidence="5">
    <location>
        <begin position="132"/>
        <end position="151"/>
    </location>
</feature>
<keyword evidence="2 5" id="KW-0812">Transmembrane</keyword>
<dbReference type="RefSeq" id="WP_123710864.1">
    <property type="nucleotide sequence ID" value="NZ_RKHR01000003.1"/>
</dbReference>
<organism evidence="7 8">
    <name type="scientific">Sinobacterium caligoides</name>
    <dbReference type="NCBI Taxonomy" id="933926"/>
    <lineage>
        <taxon>Bacteria</taxon>
        <taxon>Pseudomonadati</taxon>
        <taxon>Pseudomonadota</taxon>
        <taxon>Gammaproteobacteria</taxon>
        <taxon>Cellvibrionales</taxon>
        <taxon>Spongiibacteraceae</taxon>
        <taxon>Sinobacterium</taxon>
    </lineage>
</organism>
<comment type="caution">
    <text evidence="7">The sequence shown here is derived from an EMBL/GenBank/DDBJ whole genome shotgun (WGS) entry which is preliminary data.</text>
</comment>
<evidence type="ECO:0000313" key="7">
    <source>
        <dbReference type="EMBL" id="ROS04903.1"/>
    </source>
</evidence>
<evidence type="ECO:0000256" key="2">
    <source>
        <dbReference type="ARBA" id="ARBA00022692"/>
    </source>
</evidence>
<feature type="transmembrane region" description="Helical" evidence="5">
    <location>
        <begin position="70"/>
        <end position="96"/>
    </location>
</feature>